<comment type="pathway">
    <text evidence="3">tRNA modification; 5-methoxycarbonylmethyl-2-thiouridine-tRNA biosynthesis.</text>
</comment>
<dbReference type="UniPathway" id="UPA00988"/>
<keyword evidence="1 3" id="KW-0963">Cytoplasm</keyword>
<evidence type="ECO:0000256" key="1">
    <source>
        <dbReference type="ARBA" id="ARBA00022490"/>
    </source>
</evidence>
<evidence type="ECO:0000313" key="5">
    <source>
        <dbReference type="EnsemblMetazoa" id="KAF7493120.1"/>
    </source>
</evidence>
<dbReference type="EnsemblMetazoa" id="SSS_3437s_mrna">
    <property type="protein sequence ID" value="KAF7493120.1"/>
    <property type="gene ID" value="SSS_3437"/>
</dbReference>
<proteinExistence type="inferred from homology"/>
<keyword evidence="2 3" id="KW-0819">tRNA processing</keyword>
<keyword evidence="6" id="KW-1185">Reference proteome</keyword>
<dbReference type="GO" id="GO:0016779">
    <property type="term" value="F:nucleotidyltransferase activity"/>
    <property type="evidence" value="ECO:0007669"/>
    <property type="project" value="UniProtKB-UniRule"/>
</dbReference>
<dbReference type="AlphaFoldDB" id="A0A834RAF0"/>
<dbReference type="EMBL" id="WVUK01000056">
    <property type="protein sequence ID" value="KAF7493120.1"/>
    <property type="molecule type" value="Genomic_DNA"/>
</dbReference>
<protein>
    <recommendedName>
        <fullName evidence="3">Cytoplasmic tRNA 2-thiolation protein 2</fullName>
    </recommendedName>
</protein>
<name>A0A834RAF0_SARSC</name>
<reference evidence="5" key="3">
    <citation type="submission" date="2022-06" db="UniProtKB">
        <authorList>
            <consortium name="EnsemblMetazoa"/>
        </authorList>
    </citation>
    <scope>IDENTIFICATION</scope>
</reference>
<dbReference type="GO" id="GO:0005829">
    <property type="term" value="C:cytosol"/>
    <property type="evidence" value="ECO:0007669"/>
    <property type="project" value="TreeGrafter"/>
</dbReference>
<accession>A0A834RAF0</accession>
<dbReference type="InterPro" id="IPR014729">
    <property type="entry name" value="Rossmann-like_a/b/a_fold"/>
</dbReference>
<reference evidence="6" key="1">
    <citation type="journal article" date="2020" name="PLoS Negl. Trop. Dis.">
        <title>High-quality nuclear genome for Sarcoptes scabiei-A critical resource for a neglected parasite.</title>
        <authorList>
            <person name="Korhonen P.K."/>
            <person name="Gasser R.B."/>
            <person name="Ma G."/>
            <person name="Wang T."/>
            <person name="Stroehlein A.J."/>
            <person name="Young N.D."/>
            <person name="Ang C.S."/>
            <person name="Fernando D.D."/>
            <person name="Lu H.C."/>
            <person name="Taylor S."/>
            <person name="Reynolds S.L."/>
            <person name="Mofiz E."/>
            <person name="Najaraj S.H."/>
            <person name="Gowda H."/>
            <person name="Madugundu A."/>
            <person name="Renuse S."/>
            <person name="Holt D."/>
            <person name="Pandey A."/>
            <person name="Papenfuss A.T."/>
            <person name="Fischer K."/>
        </authorList>
    </citation>
    <scope>NUCLEOTIDE SEQUENCE [LARGE SCALE GENOMIC DNA]</scope>
</reference>
<reference evidence="4" key="2">
    <citation type="submission" date="2020-01" db="EMBL/GenBank/DDBJ databases">
        <authorList>
            <person name="Korhonen P.K.K."/>
            <person name="Guangxu M.G."/>
            <person name="Wang T.W."/>
            <person name="Stroehlein A.J.S."/>
            <person name="Young N.D."/>
            <person name="Ang C.-S.A."/>
            <person name="Fernando D.W.F."/>
            <person name="Lu H.L."/>
            <person name="Taylor S.T."/>
            <person name="Ehtesham M.E.M."/>
            <person name="Najaraj S.H.N."/>
            <person name="Harsha G.H.G."/>
            <person name="Madugundu A.M."/>
            <person name="Renuse S.R."/>
            <person name="Holt D.H."/>
            <person name="Pandey A.P."/>
            <person name="Papenfuss A.P."/>
            <person name="Gasser R.B.G."/>
            <person name="Fischer K.F."/>
        </authorList>
    </citation>
    <scope>NUCLEOTIDE SEQUENCE</scope>
    <source>
        <strain evidence="4">SSS_KF_BRIS2020</strain>
    </source>
</reference>
<evidence type="ECO:0000313" key="4">
    <source>
        <dbReference type="EMBL" id="KAF7493120.1"/>
    </source>
</evidence>
<dbReference type="PANTHER" id="PTHR20882">
    <property type="entry name" value="CYTOPLASMIC TRNA 2-THIOLATION PROTEIN 2"/>
    <property type="match status" value="1"/>
</dbReference>
<dbReference type="GO" id="GO:0032447">
    <property type="term" value="P:protein urmylation"/>
    <property type="evidence" value="ECO:0007669"/>
    <property type="project" value="UniProtKB-UniRule"/>
</dbReference>
<dbReference type="SUPFAM" id="SSF52402">
    <property type="entry name" value="Adenine nucleotide alpha hydrolases-like"/>
    <property type="match status" value="1"/>
</dbReference>
<dbReference type="InterPro" id="IPR019407">
    <property type="entry name" value="CTU2"/>
</dbReference>
<comment type="subcellular location">
    <subcellularLocation>
        <location evidence="3">Cytoplasm</location>
    </subcellularLocation>
</comment>
<comment type="function">
    <text evidence="3">Plays a central role in 2-thiolation of mcm(5)S(2)U at tRNA wobble positions of tRNA(Lys), tRNA(Glu) and tRNA(Gln). May act by forming a heterodimer with NCS6/CTU1 that ligates sulfur from thiocarboxylated URM1 onto the uridine of tRNAs at wobble position.</text>
</comment>
<dbReference type="GO" id="GO:0016783">
    <property type="term" value="F:sulfurtransferase activity"/>
    <property type="evidence" value="ECO:0007669"/>
    <property type="project" value="TreeGrafter"/>
</dbReference>
<dbReference type="Proteomes" id="UP000070412">
    <property type="component" value="Unassembled WGS sequence"/>
</dbReference>
<dbReference type="HAMAP" id="MF_03054">
    <property type="entry name" value="CTU2"/>
    <property type="match status" value="1"/>
</dbReference>
<evidence type="ECO:0000256" key="3">
    <source>
        <dbReference type="HAMAP-Rule" id="MF_03054"/>
    </source>
</evidence>
<evidence type="ECO:0000313" key="6">
    <source>
        <dbReference type="Proteomes" id="UP000070412"/>
    </source>
</evidence>
<gene>
    <name evidence="4" type="ORF">SSS_3437</name>
</gene>
<dbReference type="Gene3D" id="3.40.50.620">
    <property type="entry name" value="HUPs"/>
    <property type="match status" value="1"/>
</dbReference>
<organism evidence="4">
    <name type="scientific">Sarcoptes scabiei</name>
    <name type="common">Itch mite</name>
    <name type="synonym">Acarus scabiei</name>
    <dbReference type="NCBI Taxonomy" id="52283"/>
    <lineage>
        <taxon>Eukaryota</taxon>
        <taxon>Metazoa</taxon>
        <taxon>Ecdysozoa</taxon>
        <taxon>Arthropoda</taxon>
        <taxon>Chelicerata</taxon>
        <taxon>Arachnida</taxon>
        <taxon>Acari</taxon>
        <taxon>Acariformes</taxon>
        <taxon>Sarcoptiformes</taxon>
        <taxon>Astigmata</taxon>
        <taxon>Psoroptidia</taxon>
        <taxon>Sarcoptoidea</taxon>
        <taxon>Sarcoptidae</taxon>
        <taxon>Sarcoptinae</taxon>
        <taxon>Sarcoptes</taxon>
    </lineage>
</organism>
<dbReference type="Pfam" id="PF10288">
    <property type="entry name" value="CTU2"/>
    <property type="match status" value="1"/>
</dbReference>
<dbReference type="GO" id="GO:0002143">
    <property type="term" value="P:tRNA wobble position uridine thiolation"/>
    <property type="evidence" value="ECO:0007669"/>
    <property type="project" value="TreeGrafter"/>
</dbReference>
<sequence length="448" mass="51885">MEHHFRYSHGSLGFAYFSNYYCVWSNMDQTNQQPDRCKRCDHNNFGFVRLQKKDIYCRQCLQDYCIHRFRSTVGKSHQIKYDENVLVAVSGGWSSLALADMVFKGRIIESDQHRKIKYMPSFLHLDDRSGSDSTLTKEFFRFLIRSKIPCHFATISSIFDPECSTKYFSINESDEIDIHWQNYTDFISETKKSSSFHKILFDRIENIKDDDIISDFTAKLKHSAIVRAAIDFGFKKIMVGNTLDLQTIDLMNNVINGSGYGIYDNVNFCDNRFKAVLVLRPLYELSKKAILFYLINEKLLNLACKRKIPSRNANIRSNIRIVTEMFLNQLSETFPSTYFTIFKTGNKISHNSTDEVDGVDDESKAGNEIGKMNRCKFCLIKIDQNGPERKYNALDAYQLSSNLSIGIDASIDHYKSSPNIDYCQSCSRIRLVLDPDNEKIFAKLDFNF</sequence>
<dbReference type="GO" id="GO:0000049">
    <property type="term" value="F:tRNA binding"/>
    <property type="evidence" value="ECO:0007669"/>
    <property type="project" value="InterPro"/>
</dbReference>
<dbReference type="PANTHER" id="PTHR20882:SF14">
    <property type="entry name" value="CYTOPLASMIC TRNA 2-THIOLATION PROTEIN 2"/>
    <property type="match status" value="1"/>
</dbReference>
<dbReference type="OrthoDB" id="25129at2759"/>
<comment type="similarity">
    <text evidence="3">Belongs to the CTU2/NCS2 family.</text>
</comment>
<evidence type="ECO:0000256" key="2">
    <source>
        <dbReference type="ARBA" id="ARBA00022694"/>
    </source>
</evidence>